<keyword evidence="2" id="KW-1185">Reference proteome</keyword>
<dbReference type="InterPro" id="IPR036412">
    <property type="entry name" value="HAD-like_sf"/>
</dbReference>
<accession>A0A3G8ZJY8</accession>
<dbReference type="GO" id="GO:0005737">
    <property type="term" value="C:cytoplasm"/>
    <property type="evidence" value="ECO:0007669"/>
    <property type="project" value="TreeGrafter"/>
</dbReference>
<gene>
    <name evidence="1" type="ORF">EH165_04835</name>
</gene>
<name>A0A3G8ZJY8_9ACTN</name>
<dbReference type="Pfam" id="PF13242">
    <property type="entry name" value="Hydrolase_like"/>
    <property type="match status" value="1"/>
</dbReference>
<organism evidence="1 2">
    <name type="scientific">Nakamurella antarctica</name>
    <dbReference type="NCBI Taxonomy" id="1902245"/>
    <lineage>
        <taxon>Bacteria</taxon>
        <taxon>Bacillati</taxon>
        <taxon>Actinomycetota</taxon>
        <taxon>Actinomycetes</taxon>
        <taxon>Nakamurellales</taxon>
        <taxon>Nakamurellaceae</taxon>
        <taxon>Nakamurella</taxon>
    </lineage>
</organism>
<dbReference type="AlphaFoldDB" id="A0A3G8ZJY8"/>
<evidence type="ECO:0000313" key="2">
    <source>
        <dbReference type="Proteomes" id="UP000268084"/>
    </source>
</evidence>
<dbReference type="PANTHER" id="PTHR19288">
    <property type="entry name" value="4-NITROPHENYLPHOSPHATASE-RELATED"/>
    <property type="match status" value="1"/>
</dbReference>
<dbReference type="SUPFAM" id="SSF56784">
    <property type="entry name" value="HAD-like"/>
    <property type="match status" value="1"/>
</dbReference>
<reference evidence="1 2" key="1">
    <citation type="submission" date="2018-11" db="EMBL/GenBank/DDBJ databases">
        <authorList>
            <person name="Da X."/>
        </authorList>
    </citation>
    <scope>NUCLEOTIDE SEQUENCE [LARGE SCALE GENOMIC DNA]</scope>
    <source>
        <strain evidence="1 2">S14-144</strain>
    </source>
</reference>
<dbReference type="Pfam" id="PF13344">
    <property type="entry name" value="Hydrolase_6"/>
    <property type="match status" value="1"/>
</dbReference>
<dbReference type="EMBL" id="CP034170">
    <property type="protein sequence ID" value="AZI57583.1"/>
    <property type="molecule type" value="Genomic_DNA"/>
</dbReference>
<dbReference type="Gene3D" id="3.40.50.1000">
    <property type="entry name" value="HAD superfamily/HAD-like"/>
    <property type="match status" value="2"/>
</dbReference>
<keyword evidence="1" id="KW-0378">Hydrolase</keyword>
<dbReference type="PANTHER" id="PTHR19288:SF95">
    <property type="entry name" value="D-GLYCEROL 3-PHOSPHATE PHOSPHATASE"/>
    <property type="match status" value="1"/>
</dbReference>
<dbReference type="Proteomes" id="UP000268084">
    <property type="component" value="Chromosome"/>
</dbReference>
<dbReference type="InterPro" id="IPR023214">
    <property type="entry name" value="HAD_sf"/>
</dbReference>
<reference evidence="1 2" key="2">
    <citation type="submission" date="2018-12" db="EMBL/GenBank/DDBJ databases">
        <title>Nakamurella antarcticus sp. nov., isolated from Antarctica South Shetland Islands soil.</title>
        <authorList>
            <person name="Peng F."/>
        </authorList>
    </citation>
    <scope>NUCLEOTIDE SEQUENCE [LARGE SCALE GENOMIC DNA]</scope>
    <source>
        <strain evidence="1 2">S14-144</strain>
    </source>
</reference>
<dbReference type="OrthoDB" id="3400930at2"/>
<protein>
    <submittedName>
        <fullName evidence="1">HAD family hydrolase</fullName>
    </submittedName>
</protein>
<sequence>MSGLADNFDAILLDLDGTVYLGHRPIPFVADTLKTVLASGSRPMYVTNNASRPPAVVAAQLREMGLTLTQDDVLTSPQAATALLVQRHPPGSVVLVVGAPYLADEVAAAGLVPVREANADVVAVVQGHSPDTGWAMLAEACVAIRAGADWVAANVDTTLPTDRGLLPGNGAMVAALMAATDCHPRVAGKPARAMIDEAILRSASVAPLVVGDRLDTDIEAAVSAGVAGLLVFTGVSSPADLLTASPARRPTFVSFDMRGLVDSHAVVEVLGGGAGWQVDEHDDTLILRAVASAGADSSDRAQDNAALHALAALAQVAWNTRVSAVTAGDERASVALARLGIGADQFTGSAAP</sequence>
<evidence type="ECO:0000313" key="1">
    <source>
        <dbReference type="EMBL" id="AZI57583.1"/>
    </source>
</evidence>
<dbReference type="KEGG" id="nak:EH165_04835"/>
<dbReference type="GO" id="GO:0016791">
    <property type="term" value="F:phosphatase activity"/>
    <property type="evidence" value="ECO:0007669"/>
    <property type="project" value="TreeGrafter"/>
</dbReference>
<dbReference type="InterPro" id="IPR006357">
    <property type="entry name" value="HAD-SF_hydro_IIA"/>
</dbReference>
<dbReference type="RefSeq" id="WP_124798268.1">
    <property type="nucleotide sequence ID" value="NZ_CP034170.1"/>
</dbReference>
<proteinExistence type="predicted"/>